<dbReference type="InterPro" id="IPR001757">
    <property type="entry name" value="P_typ_ATPase"/>
</dbReference>
<dbReference type="InterPro" id="IPR036412">
    <property type="entry name" value="HAD-like_sf"/>
</dbReference>
<dbReference type="NCBIfam" id="TIGR01494">
    <property type="entry name" value="ATPase_P-type"/>
    <property type="match status" value="1"/>
</dbReference>
<feature type="transmembrane region" description="Helical" evidence="10">
    <location>
        <begin position="122"/>
        <end position="139"/>
    </location>
</feature>
<dbReference type="GO" id="GO:0005524">
    <property type="term" value="F:ATP binding"/>
    <property type="evidence" value="ECO:0007669"/>
    <property type="project" value="UniProtKB-UniRule"/>
</dbReference>
<dbReference type="Proteomes" id="UP000019229">
    <property type="component" value="Chromosome"/>
</dbReference>
<feature type="transmembrane region" description="Helical" evidence="10">
    <location>
        <begin position="91"/>
        <end position="110"/>
    </location>
</feature>
<proteinExistence type="inferred from homology"/>
<dbReference type="InterPro" id="IPR023299">
    <property type="entry name" value="ATPase_P-typ_cyto_dom_N"/>
</dbReference>
<keyword evidence="9 10" id="KW-0472">Membrane</keyword>
<dbReference type="RefSeq" id="WP_022935597.1">
    <property type="nucleotide sequence ID" value="NZ_CP007154.1"/>
</dbReference>
<dbReference type="InterPro" id="IPR023214">
    <property type="entry name" value="HAD_sf"/>
</dbReference>
<dbReference type="InterPro" id="IPR018303">
    <property type="entry name" value="ATPase_P-typ_P_site"/>
</dbReference>
<gene>
    <name evidence="12" type="ORF">MYB_01095</name>
</gene>
<dbReference type="SUPFAM" id="SSF81653">
    <property type="entry name" value="Calcium ATPase, transduction domain A"/>
    <property type="match status" value="1"/>
</dbReference>
<feature type="transmembrane region" description="Helical" evidence="10">
    <location>
        <begin position="641"/>
        <end position="658"/>
    </location>
</feature>
<organism evidence="12 13">
    <name type="scientific">Mesomycoplasma bovoculi M165/69</name>
    <dbReference type="NCBI Taxonomy" id="743966"/>
    <lineage>
        <taxon>Bacteria</taxon>
        <taxon>Bacillati</taxon>
        <taxon>Mycoplasmatota</taxon>
        <taxon>Mycoplasmoidales</taxon>
        <taxon>Metamycoplasmataceae</taxon>
        <taxon>Mesomycoplasma</taxon>
    </lineage>
</organism>
<dbReference type="InterPro" id="IPR059000">
    <property type="entry name" value="ATPase_P-type_domA"/>
</dbReference>
<keyword evidence="7" id="KW-1278">Translocase</keyword>
<keyword evidence="13" id="KW-1185">Reference proteome</keyword>
<dbReference type="NCBIfam" id="TIGR01525">
    <property type="entry name" value="ATPase-IB_hvy"/>
    <property type="match status" value="1"/>
</dbReference>
<feature type="domain" description="P-type ATPase A" evidence="11">
    <location>
        <begin position="165"/>
        <end position="256"/>
    </location>
</feature>
<dbReference type="InterPro" id="IPR027256">
    <property type="entry name" value="P-typ_ATPase_IB"/>
</dbReference>
<evidence type="ECO:0000256" key="9">
    <source>
        <dbReference type="ARBA" id="ARBA00023136"/>
    </source>
</evidence>
<evidence type="ECO:0000313" key="13">
    <source>
        <dbReference type="Proteomes" id="UP000019229"/>
    </source>
</evidence>
<accession>W5UTT2</accession>
<dbReference type="GO" id="GO:0055070">
    <property type="term" value="P:copper ion homeostasis"/>
    <property type="evidence" value="ECO:0007669"/>
    <property type="project" value="TreeGrafter"/>
</dbReference>
<evidence type="ECO:0000256" key="1">
    <source>
        <dbReference type="ARBA" id="ARBA00004127"/>
    </source>
</evidence>
<keyword evidence="3 10" id="KW-0812">Transmembrane</keyword>
<dbReference type="AlphaFoldDB" id="W5UTT2"/>
<name>W5UTT2_9BACT</name>
<keyword evidence="6 10" id="KW-0067">ATP-binding</keyword>
<feature type="transmembrane region" description="Helical" evidence="10">
    <location>
        <begin position="12"/>
        <end position="33"/>
    </location>
</feature>
<evidence type="ECO:0000256" key="3">
    <source>
        <dbReference type="ARBA" id="ARBA00022692"/>
    </source>
</evidence>
<evidence type="ECO:0000256" key="4">
    <source>
        <dbReference type="ARBA" id="ARBA00022723"/>
    </source>
</evidence>
<dbReference type="eggNOG" id="COG2217">
    <property type="taxonomic scope" value="Bacteria"/>
</dbReference>
<dbReference type="GO" id="GO:0005507">
    <property type="term" value="F:copper ion binding"/>
    <property type="evidence" value="ECO:0007669"/>
    <property type="project" value="TreeGrafter"/>
</dbReference>
<evidence type="ECO:0000256" key="6">
    <source>
        <dbReference type="ARBA" id="ARBA00022840"/>
    </source>
</evidence>
<dbReference type="PRINTS" id="PR00119">
    <property type="entry name" value="CATATPASE"/>
</dbReference>
<dbReference type="STRING" id="743966.MYB_01095"/>
<evidence type="ECO:0000256" key="2">
    <source>
        <dbReference type="ARBA" id="ARBA00006024"/>
    </source>
</evidence>
<dbReference type="Pfam" id="PF00122">
    <property type="entry name" value="E1-E2_ATPase"/>
    <property type="match status" value="1"/>
</dbReference>
<sequence>MNKTDAYQKFKIITESIIFLFVFIVFILEQTLFSNTHGSGNNHESGNNNVNSTFLVLISLLFAFAILVIFLERKYFFSYKNLLKGIFTMDLLIAIAGHFSFLYSAIAFIIKASQGKEVHMEFFEISIVLFLFFNVGRYIETKLQKNSNSGLKELLKLKNKNSFIMVNGTKTEIPTFKIKPGDLVFVAKGESVPVDGTLQSNLAVLDYSSINGEPLPISFDQGQEILSGSINTGEAIIILATKNSANSFLMQTINRLETIFEQPSKIEKISSKIVSVFTPSVLLLSLTMFVVWLIIGYTLGTDKIYSIFKGPKDNPFAAATYVATAVLVISCPCAFGIAAPIAIYSSSILASKNKILFGNAGVYEQVLQTKTIVFDKTGTLTKGQPAVENFQGDLSNLSLIKQLAMVSQHPISKAISNYIEINVEHLDNVVETPGQGLFVELNNSQYSLTSLDYAQKAGFVFEEFDFDKVGNYTVFAKDSKIVGVFLIQDQIKEDTKKVITKLRDLGYEPIIASGDNEQNVSKVAAQVGIDKYFANLKPFDKEKLIIDLKDNGVIFVGDGINDILASKQATLSMSFDNGSKLNSSIADVTLLETNLSLVYKTISIIKKTNQLIKINFSWAIVFNLIFIPLAAAGIIFPVIGMVLMFVSSTFLILNTLFFKKRNEKFLQKSL</sequence>
<keyword evidence="10" id="KW-1003">Cell membrane</keyword>
<dbReference type="GO" id="GO:0043682">
    <property type="term" value="F:P-type divalent copper transporter activity"/>
    <property type="evidence" value="ECO:0007669"/>
    <property type="project" value="TreeGrafter"/>
</dbReference>
<dbReference type="SUPFAM" id="SSF56784">
    <property type="entry name" value="HAD-like"/>
    <property type="match status" value="1"/>
</dbReference>
<dbReference type="GO" id="GO:0012505">
    <property type="term" value="C:endomembrane system"/>
    <property type="evidence" value="ECO:0007669"/>
    <property type="project" value="UniProtKB-SubCell"/>
</dbReference>
<dbReference type="PANTHER" id="PTHR43520">
    <property type="entry name" value="ATP7, ISOFORM B"/>
    <property type="match status" value="1"/>
</dbReference>
<evidence type="ECO:0000256" key="7">
    <source>
        <dbReference type="ARBA" id="ARBA00022967"/>
    </source>
</evidence>
<dbReference type="HOGENOM" id="CLU_001771_11_2_14"/>
<evidence type="ECO:0000256" key="8">
    <source>
        <dbReference type="ARBA" id="ARBA00022989"/>
    </source>
</evidence>
<dbReference type="EMBL" id="CP007154">
    <property type="protein sequence ID" value="AHH45230.1"/>
    <property type="molecule type" value="Genomic_DNA"/>
</dbReference>
<comment type="subcellular location">
    <subcellularLocation>
        <location evidence="10">Cell membrane</location>
    </subcellularLocation>
    <subcellularLocation>
        <location evidence="1">Endomembrane system</location>
        <topology evidence="1">Multi-pass membrane protein</topology>
    </subcellularLocation>
</comment>
<protein>
    <submittedName>
        <fullName evidence="12">Heavy-metal transporting P-type ATPase</fullName>
    </submittedName>
</protein>
<reference evidence="12 13" key="1">
    <citation type="journal article" date="2014" name="Genome Announc.">
        <title>Complete Genome Sequence of Mycoplasma bovoculi Strain M165/69T (ATCC 29104).</title>
        <authorList>
            <person name="Calcutt M.J."/>
            <person name="Foecking M.F."/>
        </authorList>
    </citation>
    <scope>NUCLEOTIDE SEQUENCE [LARGE SCALE GENOMIC DNA]</scope>
    <source>
        <strain evidence="12">M165/69</strain>
    </source>
</reference>
<feature type="transmembrane region" description="Helical" evidence="10">
    <location>
        <begin position="319"/>
        <end position="344"/>
    </location>
</feature>
<dbReference type="Pfam" id="PF00702">
    <property type="entry name" value="Hydrolase"/>
    <property type="match status" value="1"/>
</dbReference>
<evidence type="ECO:0000256" key="10">
    <source>
        <dbReference type="RuleBase" id="RU362081"/>
    </source>
</evidence>
<dbReference type="KEGG" id="mbc:MYB_01095"/>
<dbReference type="Gene3D" id="3.40.1110.10">
    <property type="entry name" value="Calcium-transporting ATPase, cytoplasmic domain N"/>
    <property type="match status" value="1"/>
</dbReference>
<keyword evidence="8 10" id="KW-1133">Transmembrane helix</keyword>
<dbReference type="Gene3D" id="3.40.50.1000">
    <property type="entry name" value="HAD superfamily/HAD-like"/>
    <property type="match status" value="1"/>
</dbReference>
<keyword evidence="5 10" id="KW-0547">Nucleotide-binding</keyword>
<dbReference type="Gene3D" id="2.70.150.10">
    <property type="entry name" value="Calcium-transporting ATPase, cytoplasmic transduction domain A"/>
    <property type="match status" value="1"/>
</dbReference>
<evidence type="ECO:0000313" key="12">
    <source>
        <dbReference type="EMBL" id="AHH45230.1"/>
    </source>
</evidence>
<comment type="similarity">
    <text evidence="2 10">Belongs to the cation transport ATPase (P-type) (TC 3.A.3) family. Type IB subfamily.</text>
</comment>
<dbReference type="PATRIC" id="fig|743966.3.peg.219"/>
<dbReference type="PROSITE" id="PS00154">
    <property type="entry name" value="ATPASE_E1_E2"/>
    <property type="match status" value="1"/>
</dbReference>
<evidence type="ECO:0000259" key="11">
    <source>
        <dbReference type="Pfam" id="PF00122"/>
    </source>
</evidence>
<dbReference type="InterPro" id="IPR008250">
    <property type="entry name" value="ATPase_P-typ_transduc_dom_A_sf"/>
</dbReference>
<dbReference type="GO" id="GO:0005886">
    <property type="term" value="C:plasma membrane"/>
    <property type="evidence" value="ECO:0007669"/>
    <property type="project" value="UniProtKB-SubCell"/>
</dbReference>
<keyword evidence="4 10" id="KW-0479">Metal-binding</keyword>
<evidence type="ECO:0000256" key="5">
    <source>
        <dbReference type="ARBA" id="ARBA00022741"/>
    </source>
</evidence>
<dbReference type="PRINTS" id="PR00943">
    <property type="entry name" value="CUATPASE"/>
</dbReference>
<dbReference type="OrthoDB" id="9813266at2"/>
<dbReference type="PANTHER" id="PTHR43520:SF8">
    <property type="entry name" value="P-TYPE CU(+) TRANSPORTER"/>
    <property type="match status" value="1"/>
</dbReference>
<dbReference type="GO" id="GO:0016887">
    <property type="term" value="F:ATP hydrolysis activity"/>
    <property type="evidence" value="ECO:0007669"/>
    <property type="project" value="InterPro"/>
</dbReference>
<feature type="transmembrane region" description="Helical" evidence="10">
    <location>
        <begin position="53"/>
        <end position="71"/>
    </location>
</feature>
<feature type="transmembrane region" description="Helical" evidence="10">
    <location>
        <begin position="273"/>
        <end position="299"/>
    </location>
</feature>
<feature type="transmembrane region" description="Helical" evidence="10">
    <location>
        <begin position="616"/>
        <end position="635"/>
    </location>
</feature>